<dbReference type="VEuPathDB" id="FungiDB:AO090120000368"/>
<evidence type="ECO:0000313" key="3">
    <source>
        <dbReference type="Proteomes" id="UP000190312"/>
    </source>
</evidence>
<dbReference type="Proteomes" id="UP000190312">
    <property type="component" value="Unassembled WGS sequence"/>
</dbReference>
<comment type="caution">
    <text evidence="2">The sequence shown here is derived from an EMBL/GenBank/DDBJ whole genome shotgun (WGS) entry which is preliminary data.</text>
</comment>
<proteinExistence type="predicted"/>
<protein>
    <submittedName>
        <fullName evidence="2">Uncharacterized protein</fullName>
    </submittedName>
</protein>
<evidence type="ECO:0000313" key="2">
    <source>
        <dbReference type="EMBL" id="OOO04895.1"/>
    </source>
</evidence>
<organism evidence="2 3">
    <name type="scientific">Aspergillus oryzae</name>
    <name type="common">Yellow koji mold</name>
    <dbReference type="NCBI Taxonomy" id="5062"/>
    <lineage>
        <taxon>Eukaryota</taxon>
        <taxon>Fungi</taxon>
        <taxon>Dikarya</taxon>
        <taxon>Ascomycota</taxon>
        <taxon>Pezizomycotina</taxon>
        <taxon>Eurotiomycetes</taxon>
        <taxon>Eurotiomycetidae</taxon>
        <taxon>Eurotiales</taxon>
        <taxon>Aspergillaceae</taxon>
        <taxon>Aspergillus</taxon>
        <taxon>Aspergillus subgen. Circumdati</taxon>
    </lineage>
</organism>
<name>A0A1S9D733_ASPOZ</name>
<sequence>MNFRVPFLLCLFVLIAAVIADEYAVKMKLKECFDKELDKRNKEAPRDIKLSDENLEKMKAIVRAEIDKEPLKKHSPEEQKNSFVEMEQEAKKVLPGIPQDSIDMILRIVRAKSMHCSKEVFS</sequence>
<dbReference type="EMBL" id="MKZY01000010">
    <property type="protein sequence ID" value="OOO04895.1"/>
    <property type="molecule type" value="Genomic_DNA"/>
</dbReference>
<dbReference type="AlphaFoldDB" id="A0A1S9D733"/>
<accession>A0A1S9D733</accession>
<evidence type="ECO:0000256" key="1">
    <source>
        <dbReference type="SAM" id="SignalP"/>
    </source>
</evidence>
<gene>
    <name evidence="2" type="ORF">OAory_01112320</name>
</gene>
<feature type="chain" id="PRO_5012006694" evidence="1">
    <location>
        <begin position="21"/>
        <end position="122"/>
    </location>
</feature>
<keyword evidence="1" id="KW-0732">Signal</keyword>
<reference evidence="2 3" key="1">
    <citation type="submission" date="2016-10" db="EMBL/GenBank/DDBJ databases">
        <title>Genome sequencing of Aspergillus oryzae BCC7051.</title>
        <authorList>
            <person name="Thammarongtham C."/>
            <person name="Vorapreeda T."/>
            <person name="Nookaew I."/>
            <person name="Srisuk T."/>
            <person name="Land M."/>
            <person name="Jeennor S."/>
            <person name="Laoteng K."/>
        </authorList>
    </citation>
    <scope>NUCLEOTIDE SEQUENCE [LARGE SCALE GENOMIC DNA]</scope>
    <source>
        <strain evidence="2 3">BCC7051</strain>
    </source>
</reference>
<feature type="signal peptide" evidence="1">
    <location>
        <begin position="1"/>
        <end position="20"/>
    </location>
</feature>